<reference evidence="1 2" key="1">
    <citation type="submission" date="2020-07" db="EMBL/GenBank/DDBJ databases">
        <title>Sequencing the genomes of 1000 actinobacteria strains.</title>
        <authorList>
            <person name="Klenk H.-P."/>
        </authorList>
    </citation>
    <scope>NUCLEOTIDE SEQUENCE [LARGE SCALE GENOMIC DNA]</scope>
    <source>
        <strain evidence="1 2">DSM 45876</strain>
    </source>
</reference>
<comment type="caution">
    <text evidence="1">The sequence shown here is derived from an EMBL/GenBank/DDBJ whole genome shotgun (WGS) entry which is preliminary data.</text>
</comment>
<keyword evidence="2" id="KW-1185">Reference proteome</keyword>
<dbReference type="EMBL" id="JACCHK010000001">
    <property type="protein sequence ID" value="NYH41613.1"/>
    <property type="molecule type" value="Genomic_DNA"/>
</dbReference>
<protein>
    <submittedName>
        <fullName evidence="1">Uncharacterized protein</fullName>
    </submittedName>
</protein>
<sequence length="95" mass="9800">MRIGAAAALSLEKSSVKIGVPGWGVPGRPGTVANAGWLDATTTSVEEATNVPTAASADVNHRRSPRSMFISPVVRRAEGAGVAFRPRLTIADCEG</sequence>
<evidence type="ECO:0000313" key="1">
    <source>
        <dbReference type="EMBL" id="NYH41613.1"/>
    </source>
</evidence>
<evidence type="ECO:0000313" key="2">
    <source>
        <dbReference type="Proteomes" id="UP000523545"/>
    </source>
</evidence>
<dbReference type="Proteomes" id="UP000523545">
    <property type="component" value="Unassembled WGS sequence"/>
</dbReference>
<accession>A0A7Y9WYB4</accession>
<dbReference type="RefSeq" id="WP_179779571.1">
    <property type="nucleotide sequence ID" value="NZ_JACCHK010000001.1"/>
</dbReference>
<proteinExistence type="predicted"/>
<organism evidence="1 2">
    <name type="scientific">Micromonospora jinlongensis</name>
    <dbReference type="NCBI Taxonomy" id="1287877"/>
    <lineage>
        <taxon>Bacteria</taxon>
        <taxon>Bacillati</taxon>
        <taxon>Actinomycetota</taxon>
        <taxon>Actinomycetes</taxon>
        <taxon>Micromonosporales</taxon>
        <taxon>Micromonosporaceae</taxon>
        <taxon>Micromonospora</taxon>
    </lineage>
</organism>
<gene>
    <name evidence="1" type="ORF">HNR22_001340</name>
</gene>
<dbReference type="AlphaFoldDB" id="A0A7Y9WYB4"/>
<name>A0A7Y9WYB4_9ACTN</name>